<proteinExistence type="predicted"/>
<accession>A0A0A1FBZ5</accession>
<evidence type="ECO:0000313" key="3">
    <source>
        <dbReference type="EMBL" id="AIY42076.1"/>
    </source>
</evidence>
<keyword evidence="4" id="KW-1185">Reference proteome</keyword>
<dbReference type="PANTHER" id="PTHR33840:SF1">
    <property type="entry name" value="TLE1 PHOSPHOLIPASE DOMAIN-CONTAINING PROTEIN"/>
    <property type="match status" value="1"/>
</dbReference>
<dbReference type="AlphaFoldDB" id="A0A0A1FBZ5"/>
<evidence type="ECO:0000259" key="2">
    <source>
        <dbReference type="Pfam" id="PF09994"/>
    </source>
</evidence>
<dbReference type="Pfam" id="PF09994">
    <property type="entry name" value="T6SS_Tle1-like_cat"/>
    <property type="match status" value="2"/>
</dbReference>
<sequence length="627" mass="69810">MQRARALCALSAQPNELSCSGNLFVGIFFDGTGNNEDNDYKAYINDPSKQKHSNVVRLYHTYLPNKIGTNAYYPYYIPGVGTPFPQIGDAGGGLGSATSWGGEPRIIWGLTRIFNAVHAYHTNSNLIPDSQAKAITEGLGGVGSVGAQRRYSLKQVWQEKLKAAIKDRKPEILQISVSVFGFSRGAAEARTFVNWLYEICEQKDGGWRFAGIPLRVQFMGLFDTVASVGIAGLYTIVEGHQSWADGTMQIHPHVEQCLHFVAAHEVRGCFPSDSVRVEGKYPPNAKEYLYPGMHSDVGGGYDNASQGKSTDLARIPGFEMYCAALAAGVPLTQYHDLDKKVATALTPDQAAIDAFKSYSSLAAITPGPLEDMVRQHMSWYFSYRWQSRDDSYAQRSFFGRAKKSAPAEVKYLQRTQRAFMHVVMKLGEEIDQRIKSPSMWSNDDALETPYARSQSSIVSIMPLISAADSAIEFNNRRTASNEDTQGRIDAKAANILADVARWRKWLSDQNQAEVRDAEAPERDPLSLVDALKPAKIPEAVGEFFDTYVHDSMAGFAANSSVDEFIWNGIGMAKFRRIYFGDRGDAMTKEAVEKTNKERVAKASHDRRQRAQWDSESREFSRTQMPMR</sequence>
<dbReference type="STRING" id="279058.LT85_2918"/>
<name>A0A0A1FBZ5_9BURK</name>
<evidence type="ECO:0000313" key="4">
    <source>
        <dbReference type="Proteomes" id="UP000030302"/>
    </source>
</evidence>
<feature type="region of interest" description="Disordered" evidence="1">
    <location>
        <begin position="593"/>
        <end position="627"/>
    </location>
</feature>
<dbReference type="KEGG" id="care:LT85_2918"/>
<feature type="domain" description="T6SS Phospholipase effector Tle1-like catalytic" evidence="2">
    <location>
        <begin position="27"/>
        <end position="198"/>
    </location>
</feature>
<dbReference type="InterPro" id="IPR018712">
    <property type="entry name" value="Tle1-like_cat"/>
</dbReference>
<reference evidence="4" key="1">
    <citation type="journal article" date="2014" name="Soil Biol. Biochem.">
        <title>Structure and function of bacterial communities in ageing soils: Insights from the Mendocino ecological staircase.</title>
        <authorList>
            <person name="Uroz S."/>
            <person name="Tech J.J."/>
            <person name="Sawaya N.A."/>
            <person name="Frey-Klett P."/>
            <person name="Leveau J.H.J."/>
        </authorList>
    </citation>
    <scope>NUCLEOTIDE SEQUENCE [LARGE SCALE GENOMIC DNA]</scope>
    <source>
        <strain evidence="4">Cal35</strain>
    </source>
</reference>
<dbReference type="HOGENOM" id="CLU_021038_0_0_4"/>
<protein>
    <recommendedName>
        <fullName evidence="2">T6SS Phospholipase effector Tle1-like catalytic domain-containing protein</fullName>
    </recommendedName>
</protein>
<dbReference type="Proteomes" id="UP000030302">
    <property type="component" value="Chromosome"/>
</dbReference>
<dbReference type="PANTHER" id="PTHR33840">
    <property type="match status" value="1"/>
</dbReference>
<organism evidence="3 4">
    <name type="scientific">Collimonas arenae</name>
    <dbReference type="NCBI Taxonomy" id="279058"/>
    <lineage>
        <taxon>Bacteria</taxon>
        <taxon>Pseudomonadati</taxon>
        <taxon>Pseudomonadota</taxon>
        <taxon>Betaproteobacteria</taxon>
        <taxon>Burkholderiales</taxon>
        <taxon>Oxalobacteraceae</taxon>
        <taxon>Collimonas</taxon>
    </lineage>
</organism>
<evidence type="ECO:0000256" key="1">
    <source>
        <dbReference type="SAM" id="MobiDB-lite"/>
    </source>
</evidence>
<dbReference type="EMBL" id="CP009962">
    <property type="protein sequence ID" value="AIY42076.1"/>
    <property type="molecule type" value="Genomic_DNA"/>
</dbReference>
<gene>
    <name evidence="3" type="ORF">LT85_2918</name>
</gene>
<feature type="domain" description="T6SS Phospholipase effector Tle1-like catalytic" evidence="2">
    <location>
        <begin position="212"/>
        <end position="316"/>
    </location>
</feature>
<feature type="compositionally biased region" description="Basic and acidic residues" evidence="1">
    <location>
        <begin position="593"/>
        <end position="620"/>
    </location>
</feature>